<evidence type="ECO:0000256" key="4">
    <source>
        <dbReference type="ARBA" id="ARBA00022777"/>
    </source>
</evidence>
<organism evidence="7 8">
    <name type="scientific">Candidatus Kaiserbacteria bacterium CG10_big_fil_rev_8_21_14_0_10_49_17</name>
    <dbReference type="NCBI Taxonomy" id="1974609"/>
    <lineage>
        <taxon>Bacteria</taxon>
        <taxon>Candidatus Kaiseribacteriota</taxon>
    </lineage>
</organism>
<evidence type="ECO:0000256" key="6">
    <source>
        <dbReference type="RuleBase" id="RU003331"/>
    </source>
</evidence>
<dbReference type="EMBL" id="PFBJ01000007">
    <property type="protein sequence ID" value="PIT91190.1"/>
    <property type="molecule type" value="Genomic_DNA"/>
</dbReference>
<dbReference type="Gene3D" id="3.40.50.300">
    <property type="entry name" value="P-loop containing nucleotide triphosphate hydrolases"/>
    <property type="match status" value="1"/>
</dbReference>
<keyword evidence="3 6" id="KW-0547">Nucleotide-binding</keyword>
<evidence type="ECO:0000256" key="1">
    <source>
        <dbReference type="ARBA" id="ARBA00022679"/>
    </source>
</evidence>
<evidence type="ECO:0000256" key="3">
    <source>
        <dbReference type="ARBA" id="ARBA00022741"/>
    </source>
</evidence>
<dbReference type="PANTHER" id="PTHR23359">
    <property type="entry name" value="NUCLEOTIDE KINASE"/>
    <property type="match status" value="1"/>
</dbReference>
<sequence length="197" mass="22785">MEKKTVIFFGMSGSGKGTQADKLVAFLKEQAPSREVIYIETGKRFREFADGNSFTQKKTRAVMEEGGLMPAFMPIYMWTSMLVERLTGEEHLVLDGLARKPHEAPILEEAMRFYERVPVDIVYLELPEEVAYTRLCERHRSDDSDGSITKRLNWFKKDVVPSMNHFRDKEGFNFYDIDGSRDIDAVFSDILKQLKLQ</sequence>
<comment type="catalytic activity">
    <reaction evidence="6">
        <text>AMP + ATP = 2 ADP</text>
        <dbReference type="Rhea" id="RHEA:12973"/>
        <dbReference type="ChEBI" id="CHEBI:30616"/>
        <dbReference type="ChEBI" id="CHEBI:456215"/>
        <dbReference type="ChEBI" id="CHEBI:456216"/>
        <dbReference type="EC" id="2.7.4.3"/>
    </reaction>
</comment>
<dbReference type="EC" id="2.7.4.3" evidence="6"/>
<evidence type="ECO:0000313" key="7">
    <source>
        <dbReference type="EMBL" id="PIT91190.1"/>
    </source>
</evidence>
<reference evidence="8" key="1">
    <citation type="submission" date="2017-09" db="EMBL/GenBank/DDBJ databases">
        <title>Depth-based differentiation of microbial function through sediment-hosted aquifers and enrichment of novel symbionts in the deep terrestrial subsurface.</title>
        <authorList>
            <person name="Probst A.J."/>
            <person name="Ladd B."/>
            <person name="Jarett J.K."/>
            <person name="Geller-Mcgrath D.E."/>
            <person name="Sieber C.M.K."/>
            <person name="Emerson J.B."/>
            <person name="Anantharaman K."/>
            <person name="Thomas B.C."/>
            <person name="Malmstrom R."/>
            <person name="Stieglmeier M."/>
            <person name="Klingl A."/>
            <person name="Woyke T."/>
            <person name="Ryan C.M."/>
            <person name="Banfield J.F."/>
        </authorList>
    </citation>
    <scope>NUCLEOTIDE SEQUENCE [LARGE SCALE GENOMIC DNA]</scope>
</reference>
<protein>
    <recommendedName>
        <fullName evidence="6">Adenylate kinase</fullName>
        <ecNumber evidence="6">2.7.4.3</ecNumber>
    </recommendedName>
</protein>
<dbReference type="Pfam" id="PF00406">
    <property type="entry name" value="ADK"/>
    <property type="match status" value="1"/>
</dbReference>
<dbReference type="PRINTS" id="PR00094">
    <property type="entry name" value="ADENYLTKNASE"/>
</dbReference>
<dbReference type="GO" id="GO:0004017">
    <property type="term" value="F:AMP kinase activity"/>
    <property type="evidence" value="ECO:0007669"/>
    <property type="project" value="UniProtKB-EC"/>
</dbReference>
<keyword evidence="2" id="KW-0545">Nucleotide biosynthesis</keyword>
<dbReference type="GO" id="GO:0005737">
    <property type="term" value="C:cytoplasm"/>
    <property type="evidence" value="ECO:0007669"/>
    <property type="project" value="UniProtKB-SubCell"/>
</dbReference>
<evidence type="ECO:0000313" key="8">
    <source>
        <dbReference type="Proteomes" id="UP000228809"/>
    </source>
</evidence>
<keyword evidence="1 5" id="KW-0808">Transferase</keyword>
<evidence type="ECO:0000256" key="2">
    <source>
        <dbReference type="ARBA" id="ARBA00022727"/>
    </source>
</evidence>
<dbReference type="InterPro" id="IPR027417">
    <property type="entry name" value="P-loop_NTPase"/>
</dbReference>
<name>A0A2M6WEG2_9BACT</name>
<gene>
    <name evidence="7" type="ORF">COU17_01630</name>
</gene>
<comment type="similarity">
    <text evidence="5">Belongs to the adenylate kinase family.</text>
</comment>
<dbReference type="SUPFAM" id="SSF52540">
    <property type="entry name" value="P-loop containing nucleoside triphosphate hydrolases"/>
    <property type="match status" value="1"/>
</dbReference>
<keyword evidence="6" id="KW-0067">ATP-binding</keyword>
<comment type="subcellular location">
    <subcellularLocation>
        <location evidence="6">Cytoplasm</location>
    </subcellularLocation>
</comment>
<keyword evidence="4 5" id="KW-0418">Kinase</keyword>
<evidence type="ECO:0000256" key="5">
    <source>
        <dbReference type="RuleBase" id="RU003330"/>
    </source>
</evidence>
<dbReference type="InterPro" id="IPR000850">
    <property type="entry name" value="Adenylat/UMP-CMP_kin"/>
</dbReference>
<dbReference type="AlphaFoldDB" id="A0A2M6WEG2"/>
<comment type="caution">
    <text evidence="7">The sequence shown here is derived from an EMBL/GenBank/DDBJ whole genome shotgun (WGS) entry which is preliminary data.</text>
</comment>
<dbReference type="Proteomes" id="UP000228809">
    <property type="component" value="Unassembled WGS sequence"/>
</dbReference>
<proteinExistence type="inferred from homology"/>
<dbReference type="GO" id="GO:0005524">
    <property type="term" value="F:ATP binding"/>
    <property type="evidence" value="ECO:0007669"/>
    <property type="project" value="UniProtKB-KW"/>
</dbReference>
<comment type="subunit">
    <text evidence="6">Monomer.</text>
</comment>
<accession>A0A2M6WEG2</accession>